<dbReference type="Gene3D" id="3.40.5.90">
    <property type="entry name" value="CDGSH iron-sulfur domain, mitoNEET-type"/>
    <property type="match status" value="1"/>
</dbReference>
<dbReference type="Proteomes" id="UP000034835">
    <property type="component" value="Unassembled WGS sequence"/>
</dbReference>
<evidence type="ECO:0000256" key="4">
    <source>
        <dbReference type="ARBA" id="ARBA00023014"/>
    </source>
</evidence>
<proteinExistence type="predicted"/>
<accession>A0A0G1JQL8</accession>
<dbReference type="GO" id="GO:0005737">
    <property type="term" value="C:cytoplasm"/>
    <property type="evidence" value="ECO:0007669"/>
    <property type="project" value="UniProtKB-ARBA"/>
</dbReference>
<evidence type="ECO:0000259" key="5">
    <source>
        <dbReference type="SMART" id="SM00704"/>
    </source>
</evidence>
<sequence>MPRLVTKTEKAPFMVGNQNICMCGLSEGQPFCDKSHKKTEKEDDEKLYWYADGVAEEVISEGDNCTGQCRDGGCGHCEH</sequence>
<dbReference type="InterPro" id="IPR018967">
    <property type="entry name" value="FeS-contain_CDGSH-typ"/>
</dbReference>
<dbReference type="SMART" id="SM00704">
    <property type="entry name" value="ZnF_CDGSH"/>
    <property type="match status" value="1"/>
</dbReference>
<evidence type="ECO:0000313" key="6">
    <source>
        <dbReference type="EMBL" id="KKT73690.1"/>
    </source>
</evidence>
<evidence type="ECO:0000313" key="7">
    <source>
        <dbReference type="Proteomes" id="UP000034835"/>
    </source>
</evidence>
<protein>
    <recommendedName>
        <fullName evidence="5">Iron-binding zinc finger CDGSH type domain-containing protein</fullName>
    </recommendedName>
</protein>
<evidence type="ECO:0000256" key="2">
    <source>
        <dbReference type="ARBA" id="ARBA00022723"/>
    </source>
</evidence>
<feature type="domain" description="Iron-binding zinc finger CDGSH type" evidence="5">
    <location>
        <begin position="10"/>
        <end position="42"/>
    </location>
</feature>
<dbReference type="STRING" id="1618384.UW68_C0003G0011"/>
<dbReference type="InterPro" id="IPR042216">
    <property type="entry name" value="MitoNEET_CISD"/>
</dbReference>
<dbReference type="AlphaFoldDB" id="A0A0G1JQL8"/>
<keyword evidence="4" id="KW-0411">Iron-sulfur</keyword>
<keyword evidence="3" id="KW-0408">Iron</keyword>
<dbReference type="Pfam" id="PF09360">
    <property type="entry name" value="zf-CDGSH"/>
    <property type="match status" value="1"/>
</dbReference>
<dbReference type="GO" id="GO:0051537">
    <property type="term" value="F:2 iron, 2 sulfur cluster binding"/>
    <property type="evidence" value="ECO:0007669"/>
    <property type="project" value="UniProtKB-KW"/>
</dbReference>
<keyword evidence="2" id="KW-0479">Metal-binding</keyword>
<name>A0A0G1JQL8_9BACT</name>
<organism evidence="6 7">
    <name type="scientific">Candidatus Collierbacteria bacterium GW2011_GWB1_44_6</name>
    <dbReference type="NCBI Taxonomy" id="1618384"/>
    <lineage>
        <taxon>Bacteria</taxon>
        <taxon>Candidatus Collieribacteriota</taxon>
    </lineage>
</organism>
<gene>
    <name evidence="6" type="ORF">UW68_C0003G0011</name>
</gene>
<evidence type="ECO:0000256" key="3">
    <source>
        <dbReference type="ARBA" id="ARBA00023004"/>
    </source>
</evidence>
<keyword evidence="1" id="KW-0001">2Fe-2S</keyword>
<comment type="caution">
    <text evidence="6">The sequence shown here is derived from an EMBL/GenBank/DDBJ whole genome shotgun (WGS) entry which is preliminary data.</text>
</comment>
<evidence type="ECO:0000256" key="1">
    <source>
        <dbReference type="ARBA" id="ARBA00022714"/>
    </source>
</evidence>
<dbReference type="GO" id="GO:0046872">
    <property type="term" value="F:metal ion binding"/>
    <property type="evidence" value="ECO:0007669"/>
    <property type="project" value="UniProtKB-KW"/>
</dbReference>
<dbReference type="EMBL" id="LCJG01000003">
    <property type="protein sequence ID" value="KKT73690.1"/>
    <property type="molecule type" value="Genomic_DNA"/>
</dbReference>
<reference evidence="6 7" key="1">
    <citation type="journal article" date="2015" name="Nature">
        <title>rRNA introns, odd ribosomes, and small enigmatic genomes across a large radiation of phyla.</title>
        <authorList>
            <person name="Brown C.T."/>
            <person name="Hug L.A."/>
            <person name="Thomas B.C."/>
            <person name="Sharon I."/>
            <person name="Castelle C.J."/>
            <person name="Singh A."/>
            <person name="Wilkins M.J."/>
            <person name="Williams K.H."/>
            <person name="Banfield J.F."/>
        </authorList>
    </citation>
    <scope>NUCLEOTIDE SEQUENCE [LARGE SCALE GENOMIC DNA]</scope>
</reference>